<reference evidence="1 2" key="1">
    <citation type="submission" date="2020-05" db="EMBL/GenBank/DDBJ databases">
        <title>Horizontal transmission and recombination maintain forever young bacterial symbiont genomes.</title>
        <authorList>
            <person name="Russell S.L."/>
            <person name="Pepper-Tunick E."/>
            <person name="Svedberg J."/>
            <person name="Byrne A."/>
            <person name="Ruelas Castillo J."/>
            <person name="Vollmers C."/>
            <person name="Beinart R.A."/>
            <person name="Corbett-Detig R."/>
        </authorList>
    </citation>
    <scope>NUCLEOTIDE SEQUENCE [LARGE SCALE GENOMIC DNA]</scope>
    <source>
        <strain evidence="1">Monterey_2004</strain>
    </source>
</reference>
<dbReference type="CDD" id="cd11527">
    <property type="entry name" value="NTP-PPase_dUTPase"/>
    <property type="match status" value="1"/>
</dbReference>
<evidence type="ECO:0000313" key="1">
    <source>
        <dbReference type="EMBL" id="NYT52222.1"/>
    </source>
</evidence>
<dbReference type="Proteomes" id="UP000525329">
    <property type="component" value="Unassembled WGS sequence"/>
</dbReference>
<dbReference type="InterPro" id="IPR014871">
    <property type="entry name" value="dUTPase/dCTP_pyrophosphatase"/>
</dbReference>
<evidence type="ECO:0000313" key="2">
    <source>
        <dbReference type="Proteomes" id="UP000525329"/>
    </source>
</evidence>
<accession>A0A853G935</accession>
<dbReference type="Gene3D" id="1.10.4010.10">
    <property type="entry name" value="Type II deoxyuridine triphosphatase"/>
    <property type="match status" value="1"/>
</dbReference>
<sequence>MSKIKQMFELQKQLNNNTNGVQWTDGITKDGRYISWLRCIYMEATEAIDSFNWKHWKDIEEEHDLDNSKVELVDIWHFIMSEAIHFGDTQFAHNYENIKPERKVNPELVIEILEKLVAVASNANVNKSQNALYEITGLFFKALTTMSMDISELYKRYLVKNQLNIFRQKHGYKKGTYIKLWGVDEDNVVAFRIMEKHPDLIPEQLYKELEKEYNFHNFILNK</sequence>
<gene>
    <name evidence="1" type="ORF">H0A74_01360</name>
</gene>
<organism evidence="1 2">
    <name type="scientific">Candidatus Vesicomyosocius endoextente</name>
    <dbReference type="NCBI Taxonomy" id="2738853"/>
    <lineage>
        <taxon>Bacteria</taxon>
        <taxon>Pseudomonadati</taxon>
        <taxon>Pseudomonadota</taxon>
        <taxon>Gammaproteobacteria</taxon>
        <taxon>Candidatus Pseudothioglobaceae</taxon>
        <taxon>Candidatus Vesicomyidisocius</taxon>
    </lineage>
</organism>
<proteinExistence type="predicted"/>
<dbReference type="EMBL" id="JACCHU010000001">
    <property type="protein sequence ID" value="NYT52222.1"/>
    <property type="molecule type" value="Genomic_DNA"/>
</dbReference>
<protein>
    <submittedName>
        <fullName evidence="1">dUTP diphosphatase</fullName>
    </submittedName>
</protein>
<comment type="caution">
    <text evidence="1">The sequence shown here is derived from an EMBL/GenBank/DDBJ whole genome shotgun (WGS) entry which is preliminary data.</text>
</comment>
<dbReference type="Pfam" id="PF08761">
    <property type="entry name" value="dUTPase_2"/>
    <property type="match status" value="1"/>
</dbReference>
<dbReference type="SUPFAM" id="SSF101386">
    <property type="entry name" value="all-alpha NTP pyrophosphatases"/>
    <property type="match status" value="1"/>
</dbReference>
<name>A0A853G935_9GAMM</name>
<dbReference type="AlphaFoldDB" id="A0A853G935"/>